<accession>A0A7J7C3G9</accession>
<evidence type="ECO:0000256" key="2">
    <source>
        <dbReference type="SAM" id="MobiDB-lite"/>
    </source>
</evidence>
<comment type="similarity">
    <text evidence="1">Belongs to the senescence regulator S40 family.</text>
</comment>
<gene>
    <name evidence="3" type="ORF">HS088_TW21G00554</name>
</gene>
<name>A0A7J7C3G9_TRIWF</name>
<keyword evidence="4" id="KW-1185">Reference proteome</keyword>
<dbReference type="EMBL" id="JAAARO010000021">
    <property type="protein sequence ID" value="KAF5728407.1"/>
    <property type="molecule type" value="Genomic_DNA"/>
</dbReference>
<feature type="region of interest" description="Disordered" evidence="2">
    <location>
        <begin position="62"/>
        <end position="146"/>
    </location>
</feature>
<dbReference type="PANTHER" id="PTHR33083">
    <property type="entry name" value="EXPRESSED PROTEIN"/>
    <property type="match status" value="1"/>
</dbReference>
<evidence type="ECO:0000313" key="3">
    <source>
        <dbReference type="EMBL" id="KAF5728407.1"/>
    </source>
</evidence>
<dbReference type="InParanoid" id="A0A7J7C3G9"/>
<feature type="compositionally biased region" description="Polar residues" evidence="2">
    <location>
        <begin position="79"/>
        <end position="92"/>
    </location>
</feature>
<evidence type="ECO:0000256" key="1">
    <source>
        <dbReference type="ARBA" id="ARBA00034773"/>
    </source>
</evidence>
<keyword evidence="3" id="KW-0396">Initiation factor</keyword>
<comment type="caution">
    <text evidence="3">The sequence shown here is derived from an EMBL/GenBank/DDBJ whole genome shotgun (WGS) entry which is preliminary data.</text>
</comment>
<sequence length="194" mass="21590">MERQGSGLWRSLMTDENFEEEDVWDVLREKKDSISRSSKSMDSFAPVPKQLLSAARMIPKATINTSTSSSSSTSAASSNQTIEAKPFQQSAPVTIPNWPKNYLQRSKDLTPKNDNGHGHDDDDVEDFDGGDDDDDDVDVEEEEIPKMPPHELIARRLARTHISSFSVLEGVGRKLKGRDLSEVRNAILAKTGFL</sequence>
<dbReference type="AlphaFoldDB" id="A0A7J7C3G9"/>
<dbReference type="GO" id="GO:0003743">
    <property type="term" value="F:translation initiation factor activity"/>
    <property type="evidence" value="ECO:0007669"/>
    <property type="project" value="UniProtKB-KW"/>
</dbReference>
<organism evidence="3 4">
    <name type="scientific">Tripterygium wilfordii</name>
    <name type="common">Thunder God vine</name>
    <dbReference type="NCBI Taxonomy" id="458696"/>
    <lineage>
        <taxon>Eukaryota</taxon>
        <taxon>Viridiplantae</taxon>
        <taxon>Streptophyta</taxon>
        <taxon>Embryophyta</taxon>
        <taxon>Tracheophyta</taxon>
        <taxon>Spermatophyta</taxon>
        <taxon>Magnoliopsida</taxon>
        <taxon>eudicotyledons</taxon>
        <taxon>Gunneridae</taxon>
        <taxon>Pentapetalae</taxon>
        <taxon>rosids</taxon>
        <taxon>fabids</taxon>
        <taxon>Celastrales</taxon>
        <taxon>Celastraceae</taxon>
        <taxon>Tripterygium</taxon>
    </lineage>
</organism>
<dbReference type="PANTHER" id="PTHR33083:SF82">
    <property type="entry name" value="SENESCENCE REGULATOR"/>
    <property type="match status" value="1"/>
</dbReference>
<dbReference type="Proteomes" id="UP000593562">
    <property type="component" value="Unassembled WGS sequence"/>
</dbReference>
<feature type="compositionally biased region" description="Low complexity" evidence="2">
    <location>
        <begin position="65"/>
        <end position="78"/>
    </location>
</feature>
<proteinExistence type="inferred from homology"/>
<keyword evidence="3" id="KW-0648">Protein biosynthesis</keyword>
<feature type="compositionally biased region" description="Acidic residues" evidence="2">
    <location>
        <begin position="121"/>
        <end position="143"/>
    </location>
</feature>
<protein>
    <submittedName>
        <fullName evidence="3">Transcription initiation factor TFIID subunit 11</fullName>
    </submittedName>
</protein>
<reference evidence="3 4" key="1">
    <citation type="journal article" date="2020" name="Nat. Commun.">
        <title>Genome of Tripterygium wilfordii and identification of cytochrome P450 involved in triptolide biosynthesis.</title>
        <authorList>
            <person name="Tu L."/>
            <person name="Su P."/>
            <person name="Zhang Z."/>
            <person name="Gao L."/>
            <person name="Wang J."/>
            <person name="Hu T."/>
            <person name="Zhou J."/>
            <person name="Zhang Y."/>
            <person name="Zhao Y."/>
            <person name="Liu Y."/>
            <person name="Song Y."/>
            <person name="Tong Y."/>
            <person name="Lu Y."/>
            <person name="Yang J."/>
            <person name="Xu C."/>
            <person name="Jia M."/>
            <person name="Peters R.J."/>
            <person name="Huang L."/>
            <person name="Gao W."/>
        </authorList>
    </citation>
    <scope>NUCLEOTIDE SEQUENCE [LARGE SCALE GENOMIC DNA]</scope>
    <source>
        <strain evidence="4">cv. XIE 37</strain>
        <tissue evidence="3">Leaf</tissue>
    </source>
</reference>
<dbReference type="Pfam" id="PF04520">
    <property type="entry name" value="Senescence_reg"/>
    <property type="match status" value="1"/>
</dbReference>
<dbReference type="OrthoDB" id="1917735at2759"/>
<feature type="compositionally biased region" description="Basic and acidic residues" evidence="2">
    <location>
        <begin position="105"/>
        <end position="120"/>
    </location>
</feature>
<dbReference type="InterPro" id="IPR007608">
    <property type="entry name" value="Senescence_reg_S40"/>
</dbReference>
<dbReference type="GO" id="GO:0010150">
    <property type="term" value="P:leaf senescence"/>
    <property type="evidence" value="ECO:0007669"/>
    <property type="project" value="UniProtKB-ARBA"/>
</dbReference>
<evidence type="ECO:0000313" key="4">
    <source>
        <dbReference type="Proteomes" id="UP000593562"/>
    </source>
</evidence>